<evidence type="ECO:0000313" key="1">
    <source>
        <dbReference type="EMBL" id="TDM15703.1"/>
    </source>
</evidence>
<dbReference type="Proteomes" id="UP000294843">
    <property type="component" value="Unassembled WGS sequence"/>
</dbReference>
<evidence type="ECO:0008006" key="3">
    <source>
        <dbReference type="Google" id="ProtNLM"/>
    </source>
</evidence>
<accession>A0A4R6C3F0</accession>
<protein>
    <recommendedName>
        <fullName evidence="3">Phage gp6-like head-tail connector protein</fullName>
    </recommendedName>
</protein>
<reference evidence="1 2" key="1">
    <citation type="submission" date="2019-01" db="EMBL/GenBank/DDBJ databases">
        <title>Draft genome sequences of the type strains of six Macrococcus species.</title>
        <authorList>
            <person name="Mazhar S."/>
            <person name="Altermann E."/>
            <person name="Hill C."/>
            <person name="Mcauliffe O."/>
        </authorList>
    </citation>
    <scope>NUCLEOTIDE SEQUENCE [LARGE SCALE GENOMIC DNA]</scope>
    <source>
        <strain evidence="1 2">ATCC 51825</strain>
    </source>
</reference>
<dbReference type="AlphaFoldDB" id="A0A4R6C3F0"/>
<name>A0A4R6C3F0_9STAP</name>
<evidence type="ECO:0000313" key="2">
    <source>
        <dbReference type="Proteomes" id="UP000294843"/>
    </source>
</evidence>
<gene>
    <name evidence="1" type="ORF">ERX55_02000</name>
</gene>
<proteinExistence type="predicted"/>
<dbReference type="EMBL" id="SCWF01000001">
    <property type="protein sequence ID" value="TDM15703.1"/>
    <property type="molecule type" value="Genomic_DNA"/>
</dbReference>
<organism evidence="1 2">
    <name type="scientific">Macrococcus bovicus</name>
    <dbReference type="NCBI Taxonomy" id="69968"/>
    <lineage>
        <taxon>Bacteria</taxon>
        <taxon>Bacillati</taxon>
        <taxon>Bacillota</taxon>
        <taxon>Bacilli</taxon>
        <taxon>Bacillales</taxon>
        <taxon>Staphylococcaceae</taxon>
        <taxon>Macrococcus</taxon>
    </lineage>
</organism>
<dbReference type="OrthoDB" id="2236831at2"/>
<sequence length="94" mass="10920">MTITTAHVEEFKDDNRISHSSEDKKITRMLEASYADIKSRCGAFEIDSNALGKDLVYQQTRYRFNDMLEYFYDNFLSEINNLGISLIEVPDEVV</sequence>
<dbReference type="RefSeq" id="WP_133450903.1">
    <property type="nucleotide sequence ID" value="NZ_SCWF01000001.1"/>
</dbReference>
<comment type="caution">
    <text evidence="1">The sequence shown here is derived from an EMBL/GenBank/DDBJ whole genome shotgun (WGS) entry which is preliminary data.</text>
</comment>
<keyword evidence="2" id="KW-1185">Reference proteome</keyword>